<keyword evidence="1" id="KW-0805">Transcription regulation</keyword>
<evidence type="ECO:0000256" key="1">
    <source>
        <dbReference type="ARBA" id="ARBA00023015"/>
    </source>
</evidence>
<organism evidence="6 7">
    <name type="scientific">Salinivibrio siamensis</name>
    <dbReference type="NCBI Taxonomy" id="414286"/>
    <lineage>
        <taxon>Bacteria</taxon>
        <taxon>Pseudomonadati</taxon>
        <taxon>Pseudomonadota</taxon>
        <taxon>Gammaproteobacteria</taxon>
        <taxon>Vibrionales</taxon>
        <taxon>Vibrionaceae</taxon>
        <taxon>Salinivibrio</taxon>
    </lineage>
</organism>
<evidence type="ECO:0000256" key="4">
    <source>
        <dbReference type="ARBA" id="ARBA00023163"/>
    </source>
</evidence>
<dbReference type="InterPro" id="IPR050204">
    <property type="entry name" value="AraC_XylS_family_regulators"/>
</dbReference>
<keyword evidence="2" id="KW-0238">DNA-binding</keyword>
<dbReference type="SUPFAM" id="SSF46689">
    <property type="entry name" value="Homeodomain-like"/>
    <property type="match status" value="2"/>
</dbReference>
<dbReference type="InterPro" id="IPR003313">
    <property type="entry name" value="AraC-bd"/>
</dbReference>
<dbReference type="PANTHER" id="PTHR46796:SF2">
    <property type="entry name" value="TRANSCRIPTIONAL REGULATORY PROTEIN"/>
    <property type="match status" value="1"/>
</dbReference>
<evidence type="ECO:0000259" key="5">
    <source>
        <dbReference type="PROSITE" id="PS01124"/>
    </source>
</evidence>
<dbReference type="Proteomes" id="UP000189410">
    <property type="component" value="Unassembled WGS sequence"/>
</dbReference>
<dbReference type="InterPro" id="IPR020449">
    <property type="entry name" value="Tscrpt_reg_AraC-type_HTH"/>
</dbReference>
<name>A0ABX3K6Z7_9GAMM</name>
<keyword evidence="3" id="KW-0010">Activator</keyword>
<dbReference type="InterPro" id="IPR018062">
    <property type="entry name" value="HTH_AraC-typ_CS"/>
</dbReference>
<evidence type="ECO:0000256" key="2">
    <source>
        <dbReference type="ARBA" id="ARBA00023125"/>
    </source>
</evidence>
<sequence>MEQNARIGPPDQPLFWRDGRMPYVELRVVQDGRKVCYAPHSHVEWSMGAIINGESTFAYRDDAYRVNAGTLVLMNPHWVHACNPIDNQPWAYTMLYVDKDWLTQLRYEAGLLEAPLWQDIMTATIKDEKWYVGYCDMAACLLDSTRTLLEKQSILVEFLTNIMTLFSGQLNLSRETPAPLQKVADYLRAQACEDVSLDSLCNLAGYSPGHLIRSFKKQFGLTPHAYLLNCRVQQGQRALKRGESIADTAVDVGFSDQSHFQRTFKKLLAATPNQYRRSLVHHDKDTASSN</sequence>
<dbReference type="SMART" id="SM00342">
    <property type="entry name" value="HTH_ARAC"/>
    <property type="match status" value="1"/>
</dbReference>
<keyword evidence="4" id="KW-0804">Transcription</keyword>
<reference evidence="6 7" key="1">
    <citation type="journal article" date="2017" name="Genome Announc.">
        <title>Draft Genome Sequences of Salinivibrio proteolyticus, Salinivibrio sharmensis, Salinivibrio siamensis, Salinivibrio costicola subsp. alcaliphilus, Salinivibrio costicola subsp. vallismortis, and 29 New Isolates Belonging to the Genus Salinivibrio.</title>
        <authorList>
            <person name="Lopez-Hermoso C."/>
            <person name="de la Haba R.R."/>
            <person name="Sanchez-Porro C."/>
            <person name="Bayliss S.C."/>
            <person name="Feil E.J."/>
            <person name="Ventosa A."/>
        </authorList>
    </citation>
    <scope>NUCLEOTIDE SEQUENCE [LARGE SCALE GENOMIC DNA]</scope>
    <source>
        <strain evidence="6 7">JCM 14472</strain>
    </source>
</reference>
<evidence type="ECO:0000313" key="6">
    <source>
        <dbReference type="EMBL" id="OOE83206.1"/>
    </source>
</evidence>
<dbReference type="PROSITE" id="PS01124">
    <property type="entry name" value="HTH_ARAC_FAMILY_2"/>
    <property type="match status" value="1"/>
</dbReference>
<dbReference type="PRINTS" id="PR00032">
    <property type="entry name" value="HTHARAC"/>
</dbReference>
<dbReference type="Gene3D" id="1.10.10.60">
    <property type="entry name" value="Homeodomain-like"/>
    <property type="match status" value="2"/>
</dbReference>
<dbReference type="EMBL" id="MUFB01000022">
    <property type="protein sequence ID" value="OOE83206.1"/>
    <property type="molecule type" value="Genomic_DNA"/>
</dbReference>
<dbReference type="Pfam" id="PF02311">
    <property type="entry name" value="AraC_binding"/>
    <property type="match status" value="1"/>
</dbReference>
<feature type="domain" description="HTH araC/xylS-type" evidence="5">
    <location>
        <begin position="181"/>
        <end position="278"/>
    </location>
</feature>
<dbReference type="InterPro" id="IPR037923">
    <property type="entry name" value="HTH-like"/>
</dbReference>
<dbReference type="InterPro" id="IPR009057">
    <property type="entry name" value="Homeodomain-like_sf"/>
</dbReference>
<accession>A0ABX3K6Z7</accession>
<evidence type="ECO:0000256" key="3">
    <source>
        <dbReference type="ARBA" id="ARBA00023159"/>
    </source>
</evidence>
<dbReference type="Pfam" id="PF12833">
    <property type="entry name" value="HTH_18"/>
    <property type="match status" value="1"/>
</dbReference>
<dbReference type="PANTHER" id="PTHR46796">
    <property type="entry name" value="HTH-TYPE TRANSCRIPTIONAL ACTIVATOR RHAS-RELATED"/>
    <property type="match status" value="1"/>
</dbReference>
<dbReference type="RefSeq" id="WP_046073031.1">
    <property type="nucleotide sequence ID" value="NZ_MUFB01000022.1"/>
</dbReference>
<comment type="caution">
    <text evidence="6">The sequence shown here is derived from an EMBL/GenBank/DDBJ whole genome shotgun (WGS) entry which is preliminary data.</text>
</comment>
<dbReference type="SUPFAM" id="SSF51215">
    <property type="entry name" value="Regulatory protein AraC"/>
    <property type="match status" value="1"/>
</dbReference>
<protein>
    <submittedName>
        <fullName evidence="6">AraC family transcriptional regulator</fullName>
    </submittedName>
</protein>
<gene>
    <name evidence="6" type="ORF">BZG73_11945</name>
</gene>
<keyword evidence="7" id="KW-1185">Reference proteome</keyword>
<evidence type="ECO:0000313" key="7">
    <source>
        <dbReference type="Proteomes" id="UP000189410"/>
    </source>
</evidence>
<dbReference type="PROSITE" id="PS00041">
    <property type="entry name" value="HTH_ARAC_FAMILY_1"/>
    <property type="match status" value="1"/>
</dbReference>
<proteinExistence type="predicted"/>
<dbReference type="InterPro" id="IPR018060">
    <property type="entry name" value="HTH_AraC"/>
</dbReference>